<evidence type="ECO:0000313" key="4">
    <source>
        <dbReference type="Proteomes" id="UP001497623"/>
    </source>
</evidence>
<dbReference type="Gene3D" id="3.60.130.10">
    <property type="entry name" value="Clavaminate synthase-like"/>
    <property type="match status" value="1"/>
</dbReference>
<dbReference type="InterPro" id="IPR003819">
    <property type="entry name" value="TauD/TfdA-like"/>
</dbReference>
<dbReference type="GO" id="GO:0045329">
    <property type="term" value="P:carnitine biosynthetic process"/>
    <property type="evidence" value="ECO:0007669"/>
    <property type="project" value="TreeGrafter"/>
</dbReference>
<evidence type="ECO:0000259" key="2">
    <source>
        <dbReference type="Pfam" id="PF02668"/>
    </source>
</evidence>
<name>A0AAV2PK84_MEGNR</name>
<dbReference type="PANTHER" id="PTHR10696:SF33">
    <property type="entry name" value="GAMMA-BUTYROBETAINE DIOXYGENASE"/>
    <property type="match status" value="1"/>
</dbReference>
<evidence type="ECO:0000313" key="3">
    <source>
        <dbReference type="EMBL" id="CAL4059725.1"/>
    </source>
</evidence>
<dbReference type="AlphaFoldDB" id="A0AAV2PK84"/>
<feature type="non-terminal residue" evidence="3">
    <location>
        <position position="148"/>
    </location>
</feature>
<dbReference type="InterPro" id="IPR042098">
    <property type="entry name" value="TauD-like_sf"/>
</dbReference>
<keyword evidence="4" id="KW-1185">Reference proteome</keyword>
<keyword evidence="1" id="KW-0560">Oxidoreductase</keyword>
<protein>
    <recommendedName>
        <fullName evidence="2">TauD/TfdA-like domain-containing protein</fullName>
    </recommendedName>
</protein>
<evidence type="ECO:0000256" key="1">
    <source>
        <dbReference type="ARBA" id="ARBA00023002"/>
    </source>
</evidence>
<comment type="caution">
    <text evidence="3">The sequence shown here is derived from an EMBL/GenBank/DDBJ whole genome shotgun (WGS) entry which is preliminary data.</text>
</comment>
<dbReference type="GO" id="GO:0016491">
    <property type="term" value="F:oxidoreductase activity"/>
    <property type="evidence" value="ECO:0007669"/>
    <property type="project" value="UniProtKB-KW"/>
</dbReference>
<sequence>MSEFSGKWLHQRAFNPTARQKRRNQYSLKKAPWSKDFRPEVFDYRKMVEDDRHMLDWHVAMEKDGFTLITNTPDKDVAGPELIEHIGFVKQHHYGPHSPVMVVADANNVASTNSELGLHNDLVQYEHVAGIIFLHCKLPHAGSGGESL</sequence>
<dbReference type="InterPro" id="IPR050411">
    <property type="entry name" value="AlphaKG_dependent_hydroxylases"/>
</dbReference>
<dbReference type="Proteomes" id="UP001497623">
    <property type="component" value="Unassembled WGS sequence"/>
</dbReference>
<accession>A0AAV2PK84</accession>
<dbReference type="EMBL" id="CAXKWB010000180">
    <property type="protein sequence ID" value="CAL4059725.1"/>
    <property type="molecule type" value="Genomic_DNA"/>
</dbReference>
<proteinExistence type="predicted"/>
<organism evidence="3 4">
    <name type="scientific">Meganyctiphanes norvegica</name>
    <name type="common">Northern krill</name>
    <name type="synonym">Thysanopoda norvegica</name>
    <dbReference type="NCBI Taxonomy" id="48144"/>
    <lineage>
        <taxon>Eukaryota</taxon>
        <taxon>Metazoa</taxon>
        <taxon>Ecdysozoa</taxon>
        <taxon>Arthropoda</taxon>
        <taxon>Crustacea</taxon>
        <taxon>Multicrustacea</taxon>
        <taxon>Malacostraca</taxon>
        <taxon>Eumalacostraca</taxon>
        <taxon>Eucarida</taxon>
        <taxon>Euphausiacea</taxon>
        <taxon>Euphausiidae</taxon>
        <taxon>Meganyctiphanes</taxon>
    </lineage>
</organism>
<gene>
    <name evidence="3" type="ORF">MNOR_LOCUS768</name>
</gene>
<dbReference type="GO" id="GO:0005739">
    <property type="term" value="C:mitochondrion"/>
    <property type="evidence" value="ECO:0007669"/>
    <property type="project" value="TreeGrafter"/>
</dbReference>
<dbReference type="PANTHER" id="PTHR10696">
    <property type="entry name" value="GAMMA-BUTYROBETAINE HYDROXYLASE-RELATED"/>
    <property type="match status" value="1"/>
</dbReference>
<dbReference type="Pfam" id="PF02668">
    <property type="entry name" value="TauD"/>
    <property type="match status" value="1"/>
</dbReference>
<dbReference type="SUPFAM" id="SSF51197">
    <property type="entry name" value="Clavaminate synthase-like"/>
    <property type="match status" value="1"/>
</dbReference>
<reference evidence="3 4" key="1">
    <citation type="submission" date="2024-05" db="EMBL/GenBank/DDBJ databases">
        <authorList>
            <person name="Wallberg A."/>
        </authorList>
    </citation>
    <scope>NUCLEOTIDE SEQUENCE [LARGE SCALE GENOMIC DNA]</scope>
</reference>
<feature type="domain" description="TauD/TfdA-like" evidence="2">
    <location>
        <begin position="35"/>
        <end position="148"/>
    </location>
</feature>